<dbReference type="Proteomes" id="UP001320159">
    <property type="component" value="Unassembled WGS sequence"/>
</dbReference>
<dbReference type="AlphaFoldDB" id="A0AAP2W6G8"/>
<organism evidence="3 4">
    <name type="scientific">Methanooceanicella nereidis</name>
    <dbReference type="NCBI Taxonomy" id="2052831"/>
    <lineage>
        <taxon>Archaea</taxon>
        <taxon>Methanobacteriati</taxon>
        <taxon>Methanobacteriota</taxon>
        <taxon>Stenosarchaea group</taxon>
        <taxon>Methanomicrobia</taxon>
        <taxon>Methanocellales</taxon>
        <taxon>Methanocellaceae</taxon>
        <taxon>Methanooceanicella</taxon>
    </lineage>
</organism>
<dbReference type="Gene3D" id="1.40.20.10">
    <property type="entry name" value="CHAD domain"/>
    <property type="match status" value="1"/>
</dbReference>
<dbReference type="SMART" id="SM00880">
    <property type="entry name" value="CHAD"/>
    <property type="match status" value="1"/>
</dbReference>
<dbReference type="PANTHER" id="PTHR39339">
    <property type="entry name" value="SLR1444 PROTEIN"/>
    <property type="match status" value="1"/>
</dbReference>
<dbReference type="InterPro" id="IPR007899">
    <property type="entry name" value="CHAD_dom"/>
</dbReference>
<comment type="caution">
    <text evidence="3">The sequence shown here is derived from an EMBL/GenBank/DDBJ whole genome shotgun (WGS) entry which is preliminary data.</text>
</comment>
<sequence length="284" mass="33887">MEKALKKTVKKTTKKIYDYKQPVLTFRDPEDLHQIRVKGRTLLTYLDVLSDEFEKERPGFIRLRSSLKKGIKSLGDLRDLDVLIEEMEKRAENMDVEDKELIGRWLDEKRSEREGIRIKAKKKLPKNIRPRWRTKMLIWANRRIPKLLKSVSLDEKIMWLRERFESSMISLGLDNRTPEDMDNEKFIEELHRVRINAKKLRYALSSLKDFIPGIDDDEIEDLKFFQDRLGHIHDLSVWAGQLRSYSSDHGEPDNIISSWRQEMYETLQEVNSRLKNRYSVNIIN</sequence>
<evidence type="ECO:0000256" key="1">
    <source>
        <dbReference type="SAM" id="Coils"/>
    </source>
</evidence>
<proteinExistence type="predicted"/>
<accession>A0AAP2W6G8</accession>
<evidence type="ECO:0000313" key="3">
    <source>
        <dbReference type="EMBL" id="MCD1295318.1"/>
    </source>
</evidence>
<name>A0AAP2W6G8_9EURY</name>
<dbReference type="EMBL" id="PGCK01000008">
    <property type="protein sequence ID" value="MCD1295318.1"/>
    <property type="molecule type" value="Genomic_DNA"/>
</dbReference>
<evidence type="ECO:0000259" key="2">
    <source>
        <dbReference type="PROSITE" id="PS51708"/>
    </source>
</evidence>
<feature type="coiled-coil region" evidence="1">
    <location>
        <begin position="77"/>
        <end position="104"/>
    </location>
</feature>
<dbReference type="InterPro" id="IPR038186">
    <property type="entry name" value="CHAD_dom_sf"/>
</dbReference>
<reference evidence="3 4" key="1">
    <citation type="submission" date="2017-11" db="EMBL/GenBank/DDBJ databases">
        <title>Isolation and Characterization of Family Methanocellaceae Species from Potential Methane Hydrate Area Offshore Southwestern Taiwan.</title>
        <authorList>
            <person name="Zhang W.-L."/>
            <person name="Chen W.-C."/>
            <person name="Lai M.-C."/>
            <person name="Chen S.-C."/>
        </authorList>
    </citation>
    <scope>NUCLEOTIDE SEQUENCE [LARGE SCALE GENOMIC DNA]</scope>
    <source>
        <strain evidence="3 4">CWC-04</strain>
    </source>
</reference>
<feature type="domain" description="CHAD" evidence="2">
    <location>
        <begin position="1"/>
        <end position="279"/>
    </location>
</feature>
<dbReference type="Pfam" id="PF05235">
    <property type="entry name" value="CHAD"/>
    <property type="match status" value="1"/>
</dbReference>
<dbReference type="RefSeq" id="WP_230742171.1">
    <property type="nucleotide sequence ID" value="NZ_PGCK01000008.1"/>
</dbReference>
<gene>
    <name evidence="3" type="ORF">CUJ83_09930</name>
</gene>
<keyword evidence="1" id="KW-0175">Coiled coil</keyword>
<protein>
    <recommendedName>
        <fullName evidence="2">CHAD domain-containing protein</fullName>
    </recommendedName>
</protein>
<dbReference type="PANTHER" id="PTHR39339:SF1">
    <property type="entry name" value="CHAD DOMAIN-CONTAINING PROTEIN"/>
    <property type="match status" value="1"/>
</dbReference>
<evidence type="ECO:0000313" key="4">
    <source>
        <dbReference type="Proteomes" id="UP001320159"/>
    </source>
</evidence>
<keyword evidence="4" id="KW-1185">Reference proteome</keyword>
<dbReference type="PROSITE" id="PS51708">
    <property type="entry name" value="CHAD"/>
    <property type="match status" value="1"/>
</dbReference>